<dbReference type="AlphaFoldDB" id="A0A8T0HAU4"/>
<evidence type="ECO:0000259" key="5">
    <source>
        <dbReference type="Pfam" id="PF25553"/>
    </source>
</evidence>
<sequence>MEGGAMQAVGSSWLVPSGVEAIDVSRPGVLVHQFHVMAAMMLWMVATCAKVILALLPSLVPLPVLTTFLRRISAVWDEYSSVSRVMRRRNGDDGDLRSRGVVSEGTIERALTQVLRLVNDVPASSNKYLFLLDMADRLIKENRMESGKYTSINRAALRRGFSRTINLLGQSLESRGQNQSFLGRLVNQILPSGGALVPSMAIPEPFGKIWSFVGNVLSPLTGWSLSKRPIHTEAARLANLADSDIAEKFAKELLWMTQKLIACGGMEDVVQQWSSASPLAELSLCASPKVQKSLVRLSALLCKGVVENTGTPHEVCVNLILAWLPLLCIATHGGDGPIFNSLEKGDLERELERLVVSLPETDQEQVLSTWLEHYAMSQSEWPNLQNCYNAWCYTTRKLELDMSKVMKLGC</sequence>
<evidence type="ECO:0000256" key="4">
    <source>
        <dbReference type="SAM" id="Phobius"/>
    </source>
</evidence>
<evidence type="ECO:0000313" key="6">
    <source>
        <dbReference type="EMBL" id="KAG0568400.1"/>
    </source>
</evidence>
<keyword evidence="7" id="KW-1185">Reference proteome</keyword>
<evidence type="ECO:0000256" key="3">
    <source>
        <dbReference type="ARBA" id="ARBA00022786"/>
    </source>
</evidence>
<dbReference type="InterPro" id="IPR058039">
    <property type="entry name" value="At3g05675-like_ankyrin"/>
</dbReference>
<name>A0A8T0HAU4_CERPU</name>
<dbReference type="Pfam" id="PF25553">
    <property type="entry name" value="BTB-POZ_ANK-like"/>
    <property type="match status" value="1"/>
</dbReference>
<keyword evidence="4" id="KW-0812">Transmembrane</keyword>
<feature type="transmembrane region" description="Helical" evidence="4">
    <location>
        <begin position="37"/>
        <end position="62"/>
    </location>
</feature>
<feature type="domain" description="At3g05675-like ankyrin-like" evidence="5">
    <location>
        <begin position="250"/>
        <end position="392"/>
    </location>
</feature>
<evidence type="ECO:0000256" key="2">
    <source>
        <dbReference type="ARBA" id="ARBA00004906"/>
    </source>
</evidence>
<keyword evidence="3" id="KW-0833">Ubl conjugation pathway</keyword>
<evidence type="ECO:0000256" key="1">
    <source>
        <dbReference type="ARBA" id="ARBA00002668"/>
    </source>
</evidence>
<accession>A0A8T0HAU4</accession>
<evidence type="ECO:0000313" key="7">
    <source>
        <dbReference type="Proteomes" id="UP000822688"/>
    </source>
</evidence>
<dbReference type="Proteomes" id="UP000822688">
    <property type="component" value="Chromosome 6"/>
</dbReference>
<comment type="function">
    <text evidence="1">May act as a substrate-specific adapter of an E3 ubiquitin-protein ligase complex (CUL3-RBX1-BTB) which mediates the ubiquitination and subsequent proteasomal degradation of target proteins.</text>
</comment>
<keyword evidence="4" id="KW-0472">Membrane</keyword>
<organism evidence="6 7">
    <name type="scientific">Ceratodon purpureus</name>
    <name type="common">Fire moss</name>
    <name type="synonym">Dicranum purpureum</name>
    <dbReference type="NCBI Taxonomy" id="3225"/>
    <lineage>
        <taxon>Eukaryota</taxon>
        <taxon>Viridiplantae</taxon>
        <taxon>Streptophyta</taxon>
        <taxon>Embryophyta</taxon>
        <taxon>Bryophyta</taxon>
        <taxon>Bryophytina</taxon>
        <taxon>Bryopsida</taxon>
        <taxon>Dicranidae</taxon>
        <taxon>Pseudoditrichales</taxon>
        <taxon>Ditrichaceae</taxon>
        <taxon>Ceratodon</taxon>
    </lineage>
</organism>
<reference evidence="6 7" key="1">
    <citation type="submission" date="2020-06" db="EMBL/GenBank/DDBJ databases">
        <title>WGS assembly of Ceratodon purpureus strain R40.</title>
        <authorList>
            <person name="Carey S.B."/>
            <person name="Jenkins J."/>
            <person name="Shu S."/>
            <person name="Lovell J.T."/>
            <person name="Sreedasyam A."/>
            <person name="Maumus F."/>
            <person name="Tiley G.P."/>
            <person name="Fernandez-Pozo N."/>
            <person name="Barry K."/>
            <person name="Chen C."/>
            <person name="Wang M."/>
            <person name="Lipzen A."/>
            <person name="Daum C."/>
            <person name="Saski C.A."/>
            <person name="Payton A.C."/>
            <person name="Mcbreen J.C."/>
            <person name="Conrad R.E."/>
            <person name="Kollar L.M."/>
            <person name="Olsson S."/>
            <person name="Huttunen S."/>
            <person name="Landis J.B."/>
            <person name="Wickett N.J."/>
            <person name="Johnson M.G."/>
            <person name="Rensing S.A."/>
            <person name="Grimwood J."/>
            <person name="Schmutz J."/>
            <person name="Mcdaniel S.F."/>
        </authorList>
    </citation>
    <scope>NUCLEOTIDE SEQUENCE [LARGE SCALE GENOMIC DNA]</scope>
    <source>
        <strain evidence="6 7">R40</strain>
    </source>
</reference>
<dbReference type="PANTHER" id="PTHR31060">
    <property type="entry name" value="OSJNBA0011J08.25 PROTEIN-RELATED"/>
    <property type="match status" value="1"/>
</dbReference>
<keyword evidence="4" id="KW-1133">Transmembrane helix</keyword>
<gene>
    <name evidence="6" type="ORF">KC19_6G017000</name>
</gene>
<dbReference type="InterPro" id="IPR038920">
    <property type="entry name" value="At3g05675-like"/>
</dbReference>
<comment type="caution">
    <text evidence="6">The sequence shown here is derived from an EMBL/GenBank/DDBJ whole genome shotgun (WGS) entry which is preliminary data.</text>
</comment>
<proteinExistence type="predicted"/>
<protein>
    <recommendedName>
        <fullName evidence="5">At3g05675-like ankyrin-like domain-containing protein</fullName>
    </recommendedName>
</protein>
<dbReference type="PANTHER" id="PTHR31060:SF4">
    <property type="entry name" value="1,8-CINEOLE SYNTHASE"/>
    <property type="match status" value="1"/>
</dbReference>
<dbReference type="EMBL" id="CM026427">
    <property type="protein sequence ID" value="KAG0568400.1"/>
    <property type="molecule type" value="Genomic_DNA"/>
</dbReference>
<comment type="pathway">
    <text evidence="2">Protein modification; protein ubiquitination.</text>
</comment>